<protein>
    <submittedName>
        <fullName evidence="1">Uncharacterized protein</fullName>
    </submittedName>
</protein>
<name>A0A540VAN6_9CHLR</name>
<dbReference type="RefSeq" id="WP_141611865.1">
    <property type="nucleotide sequence ID" value="NZ_VIGC02000032.1"/>
</dbReference>
<dbReference type="InParanoid" id="A0A540VAN6"/>
<comment type="caution">
    <text evidence="1">The sequence shown here is derived from an EMBL/GenBank/DDBJ whole genome shotgun (WGS) entry which is preliminary data.</text>
</comment>
<proteinExistence type="predicted"/>
<reference evidence="1 2" key="1">
    <citation type="submission" date="2019-06" db="EMBL/GenBank/DDBJ databases">
        <title>Genome sequence of Litorilinea aerophila BAA-2444.</title>
        <authorList>
            <person name="Maclea K.S."/>
            <person name="Maurais E.G."/>
            <person name="Iannazzi L.C."/>
        </authorList>
    </citation>
    <scope>NUCLEOTIDE SEQUENCE [LARGE SCALE GENOMIC DNA]</scope>
    <source>
        <strain evidence="1 2">ATCC BAA-2444</strain>
    </source>
</reference>
<dbReference type="Proteomes" id="UP000317371">
    <property type="component" value="Unassembled WGS sequence"/>
</dbReference>
<dbReference type="EMBL" id="VIGC01000032">
    <property type="protein sequence ID" value="TQE93836.1"/>
    <property type="molecule type" value="Genomic_DNA"/>
</dbReference>
<evidence type="ECO:0000313" key="2">
    <source>
        <dbReference type="Proteomes" id="UP000317371"/>
    </source>
</evidence>
<dbReference type="AlphaFoldDB" id="A0A540VAN6"/>
<gene>
    <name evidence="1" type="ORF">FKZ61_19625</name>
</gene>
<evidence type="ECO:0000313" key="1">
    <source>
        <dbReference type="EMBL" id="TQE93836.1"/>
    </source>
</evidence>
<dbReference type="OrthoDB" id="9823139at2"/>
<sequence>MQAKPKILRILVVALIVSLVLGACGGGNTGKTWFNLPSIPVRVQSNGVASVFGFNIGPVLQPSLIQQLQSANVQKLEIRIGYNGIHVYANGRDLPYISWDQESVATLQDVLTRLPNVPNGATIARVLPWLRTIGTGVALNLPPAQGAAPLDIPRWRGETTVSPESPAETTIGPFNIASLVFDPQGNAIIEGVPVSTLEQALGMALPLRLDPNTLGLLQSIGAEKVTIATHPNGINLSLNDRPLPGIAYDSASLNQLLELAPAFVADPALLATLQDLVPQLPGAQISVVVSFTGEAVAETELAPISISVEPDGSLRAFGLPVVPEPVVPADVIQKLQAANLQRLRVQVASDGLFIAANEQTLPTITWTDESLTRLAGLVGPLADVSPDLVTSALDIVRRTGISLDVQLPLAEGATPVEVPAEIDRTMEPPSLDGFTPPVLHASFAYSQQQLAAINHLTSEDLAQVGVTLPGLPPELATVMQTLGVRQLALVTDPGQLNVLLDGQPALTVNYDAAALQKALDLAEPFLTDTPLADPGVETLLREQILPLVPGADVNVAVNVQ</sequence>
<accession>A0A540VAN6</accession>
<organism evidence="1 2">
    <name type="scientific">Litorilinea aerophila</name>
    <dbReference type="NCBI Taxonomy" id="1204385"/>
    <lineage>
        <taxon>Bacteria</taxon>
        <taxon>Bacillati</taxon>
        <taxon>Chloroflexota</taxon>
        <taxon>Caldilineae</taxon>
        <taxon>Caldilineales</taxon>
        <taxon>Caldilineaceae</taxon>
        <taxon>Litorilinea</taxon>
    </lineage>
</organism>
<dbReference type="PROSITE" id="PS51257">
    <property type="entry name" value="PROKAR_LIPOPROTEIN"/>
    <property type="match status" value="1"/>
</dbReference>
<keyword evidence="2" id="KW-1185">Reference proteome</keyword>